<organism evidence="1 2">
    <name type="scientific">Phlebia brevispora</name>
    <dbReference type="NCBI Taxonomy" id="194682"/>
    <lineage>
        <taxon>Eukaryota</taxon>
        <taxon>Fungi</taxon>
        <taxon>Dikarya</taxon>
        <taxon>Basidiomycota</taxon>
        <taxon>Agaricomycotina</taxon>
        <taxon>Agaricomycetes</taxon>
        <taxon>Polyporales</taxon>
        <taxon>Meruliaceae</taxon>
        <taxon>Phlebia</taxon>
    </lineage>
</organism>
<evidence type="ECO:0000313" key="2">
    <source>
        <dbReference type="Proteomes" id="UP001148662"/>
    </source>
</evidence>
<reference evidence="1" key="1">
    <citation type="submission" date="2022-07" db="EMBL/GenBank/DDBJ databases">
        <title>Genome Sequence of Phlebia brevispora.</title>
        <authorList>
            <person name="Buettner E."/>
        </authorList>
    </citation>
    <scope>NUCLEOTIDE SEQUENCE</scope>
    <source>
        <strain evidence="1">MPL23</strain>
    </source>
</reference>
<dbReference type="Proteomes" id="UP001148662">
    <property type="component" value="Unassembled WGS sequence"/>
</dbReference>
<sequence length="630" mass="70104">MAEDSLGAIEKALQGGEEYVVTFTGRSQYSSDGGGVSACGLAALNCTRLVLQHDQQGLRGLELLREITKRETFEDILSICTNWANTAHLLVDVDDISNAPIFAMSLTCMWTDYGKSGLQQLQDLLTRLQQTERTAAALVITRPPEIISVFKTVINNGPIFMTFDSHPRQKHPDGAALIIHPSLEAAASYLSDLLRFDPALLTDPTLHWQAQLLAHYSAHMFVAKDVPPAPADLTNTLIEASLTVLALKAEVADLNGKIKTLESDNKHLAEDNAQLEARVEDLEEDVQRRVWRARFLDTPQTNANRASTDTDGSSSTLASSHSEPPVASSSKTKIISTILDTEEDDESFATRIQLEWQEQVEPGVMLAYQRQREFEEEDRQLRAQFDTLRQTMPATFQCGICLEEELEDTLARMNGCGHSFCRSCALSYLRSKLEEHRFPIPCPICSTEQGGADPGIIDEFLAQNLGLTEAEYAVFTELQLAAFSVQLQCRKCRKSAYVDREEYDAEETIACPLPGCNYVWCKACSREIEVGGLPHSCDGTSELNHLMEEQGWKHCPGCRTPTSKIEGCNHMTCISPGCNTHFCYRCGEIIVQSVIRNEIRRALSNHYSRCHMLDDTVAIHAGSYMRKELS</sequence>
<name>A0ACC1T979_9APHY</name>
<dbReference type="EMBL" id="JANHOG010000283">
    <property type="protein sequence ID" value="KAJ3555966.1"/>
    <property type="molecule type" value="Genomic_DNA"/>
</dbReference>
<protein>
    <submittedName>
        <fullName evidence="1">Uncharacterized protein</fullName>
    </submittedName>
</protein>
<keyword evidence="2" id="KW-1185">Reference proteome</keyword>
<accession>A0ACC1T979</accession>
<evidence type="ECO:0000313" key="1">
    <source>
        <dbReference type="EMBL" id="KAJ3555966.1"/>
    </source>
</evidence>
<proteinExistence type="predicted"/>
<comment type="caution">
    <text evidence="1">The sequence shown here is derived from an EMBL/GenBank/DDBJ whole genome shotgun (WGS) entry which is preliminary data.</text>
</comment>
<gene>
    <name evidence="1" type="ORF">NM688_g2287</name>
</gene>